<protein>
    <submittedName>
        <fullName evidence="2">Uncharacterized protein</fullName>
    </submittedName>
</protein>
<name>A0A1B1KIY9_RHOOP</name>
<evidence type="ECO:0000256" key="1">
    <source>
        <dbReference type="SAM" id="MobiDB-lite"/>
    </source>
</evidence>
<evidence type="ECO:0000313" key="3">
    <source>
        <dbReference type="Proteomes" id="UP000186108"/>
    </source>
</evidence>
<evidence type="ECO:0000313" key="2">
    <source>
        <dbReference type="EMBL" id="ANS32567.1"/>
    </source>
</evidence>
<organism evidence="2 3">
    <name type="scientific">Rhodococcus opacus</name>
    <name type="common">Nocardia opaca</name>
    <dbReference type="NCBI Taxonomy" id="37919"/>
    <lineage>
        <taxon>Bacteria</taxon>
        <taxon>Bacillati</taxon>
        <taxon>Actinomycetota</taxon>
        <taxon>Actinomycetes</taxon>
        <taxon>Mycobacteriales</taxon>
        <taxon>Nocardiaceae</taxon>
        <taxon>Rhodococcus</taxon>
    </lineage>
</organism>
<dbReference type="Proteomes" id="UP000186108">
    <property type="component" value="Plasmid pR1CP1"/>
</dbReference>
<dbReference type="EMBL" id="CP009112">
    <property type="protein sequence ID" value="ANS32567.1"/>
    <property type="molecule type" value="Genomic_DNA"/>
</dbReference>
<keyword evidence="2" id="KW-0614">Plasmid</keyword>
<feature type="compositionally biased region" description="Basic and acidic residues" evidence="1">
    <location>
        <begin position="72"/>
        <end position="89"/>
    </location>
</feature>
<dbReference type="AlphaFoldDB" id="A0A1B1KIY9"/>
<gene>
    <name evidence="2" type="ORF">R1CP_39930</name>
</gene>
<proteinExistence type="predicted"/>
<accession>A0A1B1KIY9</accession>
<geneLocation type="plasmid" evidence="3">
    <name>pr1cp1</name>
</geneLocation>
<sequence>MDGNCAGSHVGIVTGLCERDVVETLGAVIEEAGNLRRAIAADIEADSGYPHFWVRGGGPSTPDSSALSTAHRAGDRYDISAEQHDVADR</sequence>
<reference evidence="2 3" key="1">
    <citation type="submission" date="2014-07" db="EMBL/GenBank/DDBJ databases">
        <authorList>
            <person name="Zhang J.E."/>
            <person name="Yang H."/>
            <person name="Guo J."/>
            <person name="Deng Z."/>
            <person name="Luo H."/>
            <person name="Luo M."/>
            <person name="Zhao B."/>
        </authorList>
    </citation>
    <scope>NUCLEOTIDE SEQUENCE [LARGE SCALE GENOMIC DNA]</scope>
    <source>
        <strain evidence="2 3">1CP</strain>
        <plasmid evidence="3">Plasmid pr1cp1</plasmid>
    </source>
</reference>
<feature type="region of interest" description="Disordered" evidence="1">
    <location>
        <begin position="56"/>
        <end position="89"/>
    </location>
</feature>